<sequence>MDRASQAQALLNLSQLRFESFPQVHQLLPLMPTASGRRGDFAMLPGPFPFNAALLHNFAAPLLQQQLLQQQISAQQTSLNNNNVKQEEEEEEDDEDDNVSVCRKSDGSDDDADRDDDPNGNSGSTAAGRPHNGSSASEFLCNVTW</sequence>
<name>A0A368HAT7_ANCCA</name>
<feature type="compositionally biased region" description="Acidic residues" evidence="1">
    <location>
        <begin position="87"/>
        <end position="98"/>
    </location>
</feature>
<dbReference type="AlphaFoldDB" id="A0A368HAT7"/>
<dbReference type="OrthoDB" id="2377365at2759"/>
<comment type="caution">
    <text evidence="2">The sequence shown here is derived from an EMBL/GenBank/DDBJ whole genome shotgun (WGS) entry which is preliminary data.</text>
</comment>
<feature type="compositionally biased region" description="Acidic residues" evidence="1">
    <location>
        <begin position="108"/>
        <end position="118"/>
    </location>
</feature>
<evidence type="ECO:0000256" key="1">
    <source>
        <dbReference type="SAM" id="MobiDB-lite"/>
    </source>
</evidence>
<dbReference type="Proteomes" id="UP000252519">
    <property type="component" value="Unassembled WGS sequence"/>
</dbReference>
<feature type="region of interest" description="Disordered" evidence="1">
    <location>
        <begin position="78"/>
        <end position="145"/>
    </location>
</feature>
<gene>
    <name evidence="2" type="ORF">ANCCAN_00150</name>
</gene>
<reference evidence="2 3" key="1">
    <citation type="submission" date="2014-10" db="EMBL/GenBank/DDBJ databases">
        <title>Draft genome of the hookworm Ancylostoma caninum.</title>
        <authorList>
            <person name="Mitreva M."/>
        </authorList>
    </citation>
    <scope>NUCLEOTIDE SEQUENCE [LARGE SCALE GENOMIC DNA]</scope>
    <source>
        <strain evidence="2 3">Baltimore</strain>
    </source>
</reference>
<organism evidence="2 3">
    <name type="scientific">Ancylostoma caninum</name>
    <name type="common">Dog hookworm</name>
    <dbReference type="NCBI Taxonomy" id="29170"/>
    <lineage>
        <taxon>Eukaryota</taxon>
        <taxon>Metazoa</taxon>
        <taxon>Ecdysozoa</taxon>
        <taxon>Nematoda</taxon>
        <taxon>Chromadorea</taxon>
        <taxon>Rhabditida</taxon>
        <taxon>Rhabditina</taxon>
        <taxon>Rhabditomorpha</taxon>
        <taxon>Strongyloidea</taxon>
        <taxon>Ancylostomatidae</taxon>
        <taxon>Ancylostomatinae</taxon>
        <taxon>Ancylostoma</taxon>
    </lineage>
</organism>
<feature type="compositionally biased region" description="Polar residues" evidence="1">
    <location>
        <begin position="132"/>
        <end position="145"/>
    </location>
</feature>
<evidence type="ECO:0000313" key="3">
    <source>
        <dbReference type="Proteomes" id="UP000252519"/>
    </source>
</evidence>
<dbReference type="STRING" id="29170.A0A368HAT7"/>
<keyword evidence="3" id="KW-1185">Reference proteome</keyword>
<accession>A0A368HAT7</accession>
<proteinExistence type="predicted"/>
<dbReference type="EMBL" id="JOJR01000001">
    <property type="protein sequence ID" value="RCN53656.1"/>
    <property type="molecule type" value="Genomic_DNA"/>
</dbReference>
<evidence type="ECO:0000313" key="2">
    <source>
        <dbReference type="EMBL" id="RCN53656.1"/>
    </source>
</evidence>
<protein>
    <submittedName>
        <fullName evidence="2">Uncharacterized protein</fullName>
    </submittedName>
</protein>